<comment type="caution">
    <text evidence="2">The sequence shown here is derived from an EMBL/GenBank/DDBJ whole genome shotgun (WGS) entry which is preliminary data.</text>
</comment>
<proteinExistence type="predicted"/>
<feature type="domain" description="THO1-MOS11 C-terminal" evidence="1">
    <location>
        <begin position="92"/>
        <end position="123"/>
    </location>
</feature>
<keyword evidence="3" id="KW-1185">Reference proteome</keyword>
<dbReference type="EMBL" id="CABITT030000001">
    <property type="protein sequence ID" value="VVA91825.1"/>
    <property type="molecule type" value="Genomic_DNA"/>
</dbReference>
<dbReference type="OrthoDB" id="5837849at2759"/>
<gene>
    <name evidence="2" type="ORF">ANE_LOCUS2270</name>
</gene>
<dbReference type="Pfam" id="PF18592">
    <property type="entry name" value="Tho1_MOS11_C"/>
    <property type="match status" value="1"/>
</dbReference>
<evidence type="ECO:0000313" key="3">
    <source>
        <dbReference type="Proteomes" id="UP000489600"/>
    </source>
</evidence>
<dbReference type="GO" id="GO:0005634">
    <property type="term" value="C:nucleus"/>
    <property type="evidence" value="ECO:0007669"/>
    <property type="project" value="TreeGrafter"/>
</dbReference>
<evidence type="ECO:0000313" key="2">
    <source>
        <dbReference type="EMBL" id="VVA91825.1"/>
    </source>
</evidence>
<protein>
    <recommendedName>
        <fullName evidence="1">THO1-MOS11 C-terminal domain-containing protein</fullName>
    </recommendedName>
</protein>
<dbReference type="PANTHER" id="PTHR47701:SF2">
    <property type="entry name" value="PROTEIN MODIFIER OF SNC1 11"/>
    <property type="match status" value="1"/>
</dbReference>
<dbReference type="PANTHER" id="PTHR47701">
    <property type="entry name" value="PROTEIN MODIFIER OF SNC1 11"/>
    <property type="match status" value="1"/>
</dbReference>
<dbReference type="GO" id="GO:0016973">
    <property type="term" value="P:poly(A)+ mRNA export from nucleus"/>
    <property type="evidence" value="ECO:0007669"/>
    <property type="project" value="InterPro"/>
</dbReference>
<sequence>MLKPHNLHVLVKRFHQLWYVMSARLLSRRLAYHPRILWLLERRRDFVRWPEQSDVRLAISFGSLRACTMGDLSEILTPINASSSSFGDVYPVDDVQKKIRRAERFGVSVKLTKEEKRNSRAQRCPKIQRKMVIGLDDDGESDEFRARVLCAMRFMIEFGKSEAAGQMQKEKGVSYSLFISRIFGRGKEES</sequence>
<name>A0A565AQY8_9BRAS</name>
<accession>A0A565AQY8</accession>
<dbReference type="AlphaFoldDB" id="A0A565AQY8"/>
<reference evidence="2" key="1">
    <citation type="submission" date="2019-07" db="EMBL/GenBank/DDBJ databases">
        <authorList>
            <person name="Dittberner H."/>
        </authorList>
    </citation>
    <scope>NUCLEOTIDE SEQUENCE [LARGE SCALE GENOMIC DNA]</scope>
</reference>
<organism evidence="2 3">
    <name type="scientific">Arabis nemorensis</name>
    <dbReference type="NCBI Taxonomy" id="586526"/>
    <lineage>
        <taxon>Eukaryota</taxon>
        <taxon>Viridiplantae</taxon>
        <taxon>Streptophyta</taxon>
        <taxon>Embryophyta</taxon>
        <taxon>Tracheophyta</taxon>
        <taxon>Spermatophyta</taxon>
        <taxon>Magnoliopsida</taxon>
        <taxon>eudicotyledons</taxon>
        <taxon>Gunneridae</taxon>
        <taxon>Pentapetalae</taxon>
        <taxon>rosids</taxon>
        <taxon>malvids</taxon>
        <taxon>Brassicales</taxon>
        <taxon>Brassicaceae</taxon>
        <taxon>Arabideae</taxon>
        <taxon>Arabis</taxon>
    </lineage>
</organism>
<dbReference type="Proteomes" id="UP000489600">
    <property type="component" value="Unassembled WGS sequence"/>
</dbReference>
<evidence type="ECO:0000259" key="1">
    <source>
        <dbReference type="Pfam" id="PF18592"/>
    </source>
</evidence>
<dbReference type="InterPro" id="IPR040746">
    <property type="entry name" value="THO1_MOS11_C"/>
</dbReference>
<dbReference type="InterPro" id="IPR044209">
    <property type="entry name" value="MOS11"/>
</dbReference>